<reference evidence="1" key="1">
    <citation type="submission" date="2023-04" db="EMBL/GenBank/DDBJ databases">
        <title>A chromosome-level genome assembly of the parasitoid wasp Eretmocerus hayati.</title>
        <authorList>
            <person name="Zhong Y."/>
            <person name="Liu S."/>
            <person name="Liu Y."/>
        </authorList>
    </citation>
    <scope>NUCLEOTIDE SEQUENCE</scope>
    <source>
        <strain evidence="1">ZJU_SS_LIU_2023</strain>
    </source>
</reference>
<sequence length="119" mass="12880">MGIILAVLKNGRLKEEKEGTAFWNLYPDMQSSPNMPHTGPSVQNLPMNLQNSSPIPNAQGMPGVSTAPDQNQNMTSFISSGNLAVRSHAAANNAGKQSAEQRLNHEQFKAALQMVVCIY</sequence>
<proteinExistence type="predicted"/>
<evidence type="ECO:0000313" key="1">
    <source>
        <dbReference type="EMBL" id="KAJ8681380.1"/>
    </source>
</evidence>
<comment type="caution">
    <text evidence="1">The sequence shown here is derived from an EMBL/GenBank/DDBJ whole genome shotgun (WGS) entry which is preliminary data.</text>
</comment>
<dbReference type="EMBL" id="CM056742">
    <property type="protein sequence ID" value="KAJ8681380.1"/>
    <property type="molecule type" value="Genomic_DNA"/>
</dbReference>
<organism evidence="1 2">
    <name type="scientific">Eretmocerus hayati</name>
    <dbReference type="NCBI Taxonomy" id="131215"/>
    <lineage>
        <taxon>Eukaryota</taxon>
        <taxon>Metazoa</taxon>
        <taxon>Ecdysozoa</taxon>
        <taxon>Arthropoda</taxon>
        <taxon>Hexapoda</taxon>
        <taxon>Insecta</taxon>
        <taxon>Pterygota</taxon>
        <taxon>Neoptera</taxon>
        <taxon>Endopterygota</taxon>
        <taxon>Hymenoptera</taxon>
        <taxon>Apocrita</taxon>
        <taxon>Proctotrupomorpha</taxon>
        <taxon>Chalcidoidea</taxon>
        <taxon>Aphelinidae</taxon>
        <taxon>Aphelininae</taxon>
        <taxon>Eretmocerus</taxon>
    </lineage>
</organism>
<accession>A0ACC2PD80</accession>
<dbReference type="Proteomes" id="UP001239111">
    <property type="component" value="Chromosome 2"/>
</dbReference>
<name>A0ACC2PD80_9HYME</name>
<protein>
    <submittedName>
        <fullName evidence="1">Uncharacterized protein</fullName>
    </submittedName>
</protein>
<evidence type="ECO:0000313" key="2">
    <source>
        <dbReference type="Proteomes" id="UP001239111"/>
    </source>
</evidence>
<gene>
    <name evidence="1" type="ORF">QAD02_017167</name>
</gene>
<keyword evidence="2" id="KW-1185">Reference proteome</keyword>